<dbReference type="STRING" id="1079.BVIR_2946"/>
<dbReference type="PROSITE" id="PS51318">
    <property type="entry name" value="TAT"/>
    <property type="match status" value="1"/>
</dbReference>
<dbReference type="EMBL" id="LN907867">
    <property type="protein sequence ID" value="CUU43371.1"/>
    <property type="molecule type" value="Genomic_DNA"/>
</dbReference>
<proteinExistence type="inferred from homology"/>
<accession>A0A0H5BAQ2</accession>
<dbReference type="GO" id="GO:0006865">
    <property type="term" value="P:amino acid transport"/>
    <property type="evidence" value="ECO:0007669"/>
    <property type="project" value="UniProtKB-KW"/>
</dbReference>
<evidence type="ECO:0000256" key="2">
    <source>
        <dbReference type="ARBA" id="ARBA00022729"/>
    </source>
</evidence>
<evidence type="ECO:0000313" key="5">
    <source>
        <dbReference type="EMBL" id="BAR99327.1"/>
    </source>
</evidence>
<reference evidence="6" key="2">
    <citation type="submission" date="2015-11" db="EMBL/GenBank/DDBJ databases">
        <authorList>
            <person name="Zhang Y."/>
            <person name="Guo Z."/>
        </authorList>
    </citation>
    <scope>NUCLEOTIDE SEQUENCE</scope>
    <source>
        <strain evidence="6">1</strain>
    </source>
</reference>
<name>A0A0H5BAQ2_BLAVI</name>
<dbReference type="Proteomes" id="UP000065734">
    <property type="component" value="Chromosome I"/>
</dbReference>
<reference evidence="7" key="3">
    <citation type="journal article" date="2016" name="Genome Announc.">
        <title>Revised genome sequence of the purple photosynthetic bacterium Blastochloris viridis.</title>
        <authorList>
            <person name="Liu L.N."/>
            <person name="Faulkner M."/>
            <person name="Liu X."/>
            <person name="Huang F."/>
            <person name="Darby A.C."/>
            <person name="Hall N."/>
        </authorList>
    </citation>
    <scope>NUCLEOTIDE SEQUENCE [LARGE SCALE GENOMIC DNA]</scope>
    <source>
        <strain evidence="7">ATCC 19567 / DSM 133 / F</strain>
    </source>
</reference>
<organism evidence="6 7">
    <name type="scientific">Blastochloris viridis</name>
    <name type="common">Rhodopseudomonas viridis</name>
    <dbReference type="NCBI Taxonomy" id="1079"/>
    <lineage>
        <taxon>Bacteria</taxon>
        <taxon>Pseudomonadati</taxon>
        <taxon>Pseudomonadota</taxon>
        <taxon>Alphaproteobacteria</taxon>
        <taxon>Hyphomicrobiales</taxon>
        <taxon>Blastochloridaceae</taxon>
        <taxon>Blastochloris</taxon>
    </lineage>
</organism>
<dbReference type="PANTHER" id="PTHR30483:SF6">
    <property type="entry name" value="PERIPLASMIC BINDING PROTEIN OF ABC TRANSPORTER FOR NATURAL AMINO ACIDS"/>
    <property type="match status" value="1"/>
</dbReference>
<dbReference type="PANTHER" id="PTHR30483">
    <property type="entry name" value="LEUCINE-SPECIFIC-BINDING PROTEIN"/>
    <property type="match status" value="1"/>
</dbReference>
<evidence type="ECO:0000256" key="3">
    <source>
        <dbReference type="ARBA" id="ARBA00022970"/>
    </source>
</evidence>
<evidence type="ECO:0000313" key="7">
    <source>
        <dbReference type="Proteomes" id="UP000065734"/>
    </source>
</evidence>
<sequence>MCIATRAKQRQVSRRGALQLAGAGATLGLAASLGACQSSTVFSDAPAPPPEAKPASTAIGSGSVRVGLILPLTASGNAGAAAQSLRNAAELALAEFNAPDISLIVKDDGGSAQGGQSSAEQALAEGCEILLGPLFAVAVRPAGQVARQRGVPVIAFSTDAQVATRGVFLLSFLPASDVDRIVSYAAEQRRKSFVALLPDNAYGQVVEAEFQQAVAQSGGRVLGLARYHAGQTQSAVAQVAAVARQADCVFLPDNRDAALAVINQLKAAGVDTAKTVPIGTGLWDDPGVHRDAAFNGAWYAAPDNAGFRGFAQRYHAKFGSEPVRTASLSYDAVSLVAALVKTQGSQRFSEGVLTNPSGFSGVDGIFRFRSDGTCERGLAVHQIGAGTSRIISPSPKAFVTT</sequence>
<reference evidence="5" key="1">
    <citation type="journal article" date="2015" name="Genome Announc.">
        <title>Complete Genome Sequence of the Bacteriochlorophyll b-Producing Photosynthetic Bacterium Blastochloris viridis.</title>
        <authorList>
            <person name="Tsukatani Y."/>
            <person name="Hirose Y."/>
            <person name="Harada J."/>
            <person name="Misawa N."/>
            <person name="Mori K."/>
            <person name="Inoue K."/>
            <person name="Tamiaki H."/>
        </authorList>
    </citation>
    <scope>NUCLEOTIDE SEQUENCE [LARGE SCALE GENOMIC DNA]</scope>
    <source>
        <strain evidence="5">DSM 133</strain>
    </source>
</reference>
<dbReference type="CDD" id="cd06339">
    <property type="entry name" value="PBP1_YraM_LppC_lipoprotein-like"/>
    <property type="match status" value="1"/>
</dbReference>
<keyword evidence="7" id="KW-1185">Reference proteome</keyword>
<dbReference type="Pfam" id="PF13458">
    <property type="entry name" value="Peripla_BP_6"/>
    <property type="match status" value="1"/>
</dbReference>
<dbReference type="OrthoDB" id="7210494at2"/>
<dbReference type="InterPro" id="IPR006311">
    <property type="entry name" value="TAT_signal"/>
</dbReference>
<keyword evidence="6" id="KW-0449">Lipoprotein</keyword>
<evidence type="ECO:0000256" key="1">
    <source>
        <dbReference type="ARBA" id="ARBA00010062"/>
    </source>
</evidence>
<dbReference type="RefSeq" id="WP_055038264.1">
    <property type="nucleotide sequence ID" value="NZ_AP014854.2"/>
</dbReference>
<dbReference type="KEGG" id="bvr:BVIR_2946"/>
<feature type="domain" description="Leucine-binding protein" evidence="4">
    <location>
        <begin position="63"/>
        <end position="384"/>
    </location>
</feature>
<evidence type="ECO:0000259" key="4">
    <source>
        <dbReference type="Pfam" id="PF13458"/>
    </source>
</evidence>
<dbReference type="AlphaFoldDB" id="A0A0H5BAQ2"/>
<dbReference type="InterPro" id="IPR028082">
    <property type="entry name" value="Peripla_BP_I"/>
</dbReference>
<gene>
    <name evidence="5" type="ORF">BV133_1734</name>
    <name evidence="6" type="ORF">BVIRIDIS_23900</name>
</gene>
<keyword evidence="3" id="KW-0813">Transport</keyword>
<dbReference type="Gene3D" id="3.40.50.2300">
    <property type="match status" value="2"/>
</dbReference>
<dbReference type="InterPro" id="IPR051010">
    <property type="entry name" value="BCAA_transport"/>
</dbReference>
<dbReference type="InterPro" id="IPR028081">
    <property type="entry name" value="Leu-bd"/>
</dbReference>
<dbReference type="EMBL" id="AP014854">
    <property type="protein sequence ID" value="BAR99327.1"/>
    <property type="molecule type" value="Genomic_DNA"/>
</dbReference>
<protein>
    <submittedName>
        <fullName evidence="5">ABC-type branched-chain amino acid transport systems</fullName>
    </submittedName>
    <submittedName>
        <fullName evidence="6">Putative lipoprotein</fullName>
    </submittedName>
</protein>
<keyword evidence="3" id="KW-0029">Amino-acid transport</keyword>
<comment type="similarity">
    <text evidence="1">Belongs to the leucine-binding protein family.</text>
</comment>
<dbReference type="SUPFAM" id="SSF53822">
    <property type="entry name" value="Periplasmic binding protein-like I"/>
    <property type="match status" value="1"/>
</dbReference>
<keyword evidence="2" id="KW-0732">Signal</keyword>
<evidence type="ECO:0000313" key="6">
    <source>
        <dbReference type="EMBL" id="CUU43371.1"/>
    </source>
</evidence>